<keyword evidence="4" id="KW-0411">Iron-sulfur</keyword>
<dbReference type="GO" id="GO:0051536">
    <property type="term" value="F:iron-sulfur cluster binding"/>
    <property type="evidence" value="ECO:0007669"/>
    <property type="project" value="UniProtKB-KW"/>
</dbReference>
<comment type="function">
    <text evidence="5">Monothiol glutaredoxin involved in the biogenesis of iron-sulfur clusters. Binds one iron-sulfur cluster per dimer. The iron-sulfur cluster is bound between subunits, and is complexed by a bound glutathione and a cysteine residue from each subunit.</text>
</comment>
<evidence type="ECO:0000256" key="4">
    <source>
        <dbReference type="ARBA" id="ARBA00023014"/>
    </source>
</evidence>
<dbReference type="GO" id="GO:0015036">
    <property type="term" value="F:disulfide oxidoreductase activity"/>
    <property type="evidence" value="ECO:0007669"/>
    <property type="project" value="UniProtKB-ARBA"/>
</dbReference>
<comment type="caution">
    <text evidence="7">The sequence shown here is derived from an EMBL/GenBank/DDBJ whole genome shotgun (WGS) entry which is preliminary data.</text>
</comment>
<dbReference type="PROSITE" id="PS51354">
    <property type="entry name" value="GLUTAREDOXIN_2"/>
    <property type="match status" value="1"/>
</dbReference>
<reference evidence="7" key="2">
    <citation type="submission" date="2023-02" db="EMBL/GenBank/DDBJ databases">
        <authorList>
            <consortium name="DOE Joint Genome Institute"/>
            <person name="Mondo S.J."/>
            <person name="Chang Y."/>
            <person name="Wang Y."/>
            <person name="Ahrendt S."/>
            <person name="Andreopoulos W."/>
            <person name="Barry K."/>
            <person name="Beard J."/>
            <person name="Benny G.L."/>
            <person name="Blankenship S."/>
            <person name="Bonito G."/>
            <person name="Cuomo C."/>
            <person name="Desiro A."/>
            <person name="Gervers K.A."/>
            <person name="Hundley H."/>
            <person name="Kuo A."/>
            <person name="LaButti K."/>
            <person name="Lang B.F."/>
            <person name="Lipzen A."/>
            <person name="O'Donnell K."/>
            <person name="Pangilinan J."/>
            <person name="Reynolds N."/>
            <person name="Sandor L."/>
            <person name="Smith M.W."/>
            <person name="Tsang A."/>
            <person name="Grigoriev I.V."/>
            <person name="Stajich J.E."/>
            <person name="Spatafora J.W."/>
        </authorList>
    </citation>
    <scope>NUCLEOTIDE SEQUENCE</scope>
    <source>
        <strain evidence="7">RSA 2281</strain>
    </source>
</reference>
<evidence type="ECO:0000313" key="7">
    <source>
        <dbReference type="EMBL" id="KAI9251447.1"/>
    </source>
</evidence>
<protein>
    <submittedName>
        <fullName evidence="7">Glutaredoxin</fullName>
    </submittedName>
</protein>
<dbReference type="Pfam" id="PF00462">
    <property type="entry name" value="Glutaredoxin"/>
    <property type="match status" value="1"/>
</dbReference>
<dbReference type="EMBL" id="JAIXMP010000030">
    <property type="protein sequence ID" value="KAI9251447.1"/>
    <property type="molecule type" value="Genomic_DNA"/>
</dbReference>
<accession>A0AAD5JRS0</accession>
<dbReference type="InterPro" id="IPR033658">
    <property type="entry name" value="GRX_PICOT-like"/>
</dbReference>
<dbReference type="PANTHER" id="PTHR10293:SF73">
    <property type="entry name" value="GLUTAREDOXIN-3"/>
    <property type="match status" value="1"/>
</dbReference>
<gene>
    <name evidence="7" type="ORF">BDA99DRAFT_202420</name>
</gene>
<dbReference type="SUPFAM" id="SSF52833">
    <property type="entry name" value="Thioredoxin-like"/>
    <property type="match status" value="2"/>
</dbReference>
<keyword evidence="8" id="KW-1185">Reference proteome</keyword>
<evidence type="ECO:0000313" key="8">
    <source>
        <dbReference type="Proteomes" id="UP001209540"/>
    </source>
</evidence>
<reference evidence="7" key="1">
    <citation type="journal article" date="2022" name="IScience">
        <title>Evolution of zygomycete secretomes and the origins of terrestrial fungal ecologies.</title>
        <authorList>
            <person name="Chang Y."/>
            <person name="Wang Y."/>
            <person name="Mondo S."/>
            <person name="Ahrendt S."/>
            <person name="Andreopoulos W."/>
            <person name="Barry K."/>
            <person name="Beard J."/>
            <person name="Benny G.L."/>
            <person name="Blankenship S."/>
            <person name="Bonito G."/>
            <person name="Cuomo C."/>
            <person name="Desiro A."/>
            <person name="Gervers K.A."/>
            <person name="Hundley H."/>
            <person name="Kuo A."/>
            <person name="LaButti K."/>
            <person name="Lang B.F."/>
            <person name="Lipzen A."/>
            <person name="O'Donnell K."/>
            <person name="Pangilinan J."/>
            <person name="Reynolds N."/>
            <person name="Sandor L."/>
            <person name="Smith M.E."/>
            <person name="Tsang A."/>
            <person name="Grigoriev I.V."/>
            <person name="Stajich J.E."/>
            <person name="Spatafora J.W."/>
        </authorList>
    </citation>
    <scope>NUCLEOTIDE SEQUENCE</scope>
    <source>
        <strain evidence="7">RSA 2281</strain>
    </source>
</reference>
<dbReference type="NCBIfam" id="TIGR00365">
    <property type="entry name" value="Grx4 family monothiol glutaredoxin"/>
    <property type="match status" value="1"/>
</dbReference>
<dbReference type="PROSITE" id="PS51352">
    <property type="entry name" value="THIOREDOXIN_2"/>
    <property type="match status" value="1"/>
</dbReference>
<keyword evidence="2" id="KW-0479">Metal-binding</keyword>
<dbReference type="GO" id="GO:0046872">
    <property type="term" value="F:metal ion binding"/>
    <property type="evidence" value="ECO:0007669"/>
    <property type="project" value="UniProtKB-KW"/>
</dbReference>
<evidence type="ECO:0000256" key="1">
    <source>
        <dbReference type="ARBA" id="ARBA00009630"/>
    </source>
</evidence>
<evidence type="ECO:0000256" key="2">
    <source>
        <dbReference type="ARBA" id="ARBA00022723"/>
    </source>
</evidence>
<proteinExistence type="inferred from homology"/>
<sequence>MSNTIEITSEAQFQDLTTKKDAVLVLNFWASWAEPCKQMNEVAAELAGKFPSLQFVKIEAENFPEISEEFEIAAVPTFAILKGGKTVERIEGAKAAELTNAVGKHAKGVSSHKTSLAENDVKPVKDLNTRLKSLIESASVMVFIKGTPQQPRCGFTRQLIDILGEQKIKYSSFNILVDEDVRQGLKAYSNWPTYPQMYVNGELIGGLDIVKELVSSGELKEMIEEEN</sequence>
<organism evidence="7 8">
    <name type="scientific">Phascolomyces articulosus</name>
    <dbReference type="NCBI Taxonomy" id="60185"/>
    <lineage>
        <taxon>Eukaryota</taxon>
        <taxon>Fungi</taxon>
        <taxon>Fungi incertae sedis</taxon>
        <taxon>Mucoromycota</taxon>
        <taxon>Mucoromycotina</taxon>
        <taxon>Mucoromycetes</taxon>
        <taxon>Mucorales</taxon>
        <taxon>Lichtheimiaceae</taxon>
        <taxon>Phascolomyces</taxon>
    </lineage>
</organism>
<evidence type="ECO:0000256" key="5">
    <source>
        <dbReference type="ARBA" id="ARBA00055846"/>
    </source>
</evidence>
<dbReference type="Pfam" id="PF00085">
    <property type="entry name" value="Thioredoxin"/>
    <property type="match status" value="1"/>
</dbReference>
<feature type="domain" description="Thioredoxin" evidence="6">
    <location>
        <begin position="1"/>
        <end position="107"/>
    </location>
</feature>
<dbReference type="InterPro" id="IPR002109">
    <property type="entry name" value="Glutaredoxin"/>
</dbReference>
<dbReference type="InterPro" id="IPR036249">
    <property type="entry name" value="Thioredoxin-like_sf"/>
</dbReference>
<dbReference type="GO" id="GO:0006879">
    <property type="term" value="P:intracellular iron ion homeostasis"/>
    <property type="evidence" value="ECO:0007669"/>
    <property type="project" value="TreeGrafter"/>
</dbReference>
<dbReference type="CDD" id="cd03028">
    <property type="entry name" value="GRX_PICOT_like"/>
    <property type="match status" value="1"/>
</dbReference>
<dbReference type="Proteomes" id="UP001209540">
    <property type="component" value="Unassembled WGS sequence"/>
</dbReference>
<dbReference type="GO" id="GO:0005829">
    <property type="term" value="C:cytosol"/>
    <property type="evidence" value="ECO:0007669"/>
    <property type="project" value="TreeGrafter"/>
</dbReference>
<dbReference type="FunFam" id="3.40.30.10:FF:000012">
    <property type="entry name" value="Monothiol glutaredoxin"/>
    <property type="match status" value="1"/>
</dbReference>
<evidence type="ECO:0000259" key="6">
    <source>
        <dbReference type="PROSITE" id="PS51352"/>
    </source>
</evidence>
<comment type="similarity">
    <text evidence="1">Belongs to the glutaredoxin family. Monothiol subfamily.</text>
</comment>
<dbReference type="InterPro" id="IPR004480">
    <property type="entry name" value="Monothiol_GRX-rel"/>
</dbReference>
<name>A0AAD5JRS0_9FUNG</name>
<dbReference type="Gene3D" id="3.40.30.10">
    <property type="entry name" value="Glutaredoxin"/>
    <property type="match status" value="2"/>
</dbReference>
<dbReference type="GO" id="GO:0005634">
    <property type="term" value="C:nucleus"/>
    <property type="evidence" value="ECO:0007669"/>
    <property type="project" value="TreeGrafter"/>
</dbReference>
<dbReference type="CDD" id="cd02984">
    <property type="entry name" value="TRX_PICOT"/>
    <property type="match status" value="1"/>
</dbReference>
<dbReference type="AlphaFoldDB" id="A0AAD5JRS0"/>
<dbReference type="InterPro" id="IPR013766">
    <property type="entry name" value="Thioredoxin_domain"/>
</dbReference>
<dbReference type="PANTHER" id="PTHR10293">
    <property type="entry name" value="GLUTAREDOXIN FAMILY MEMBER"/>
    <property type="match status" value="1"/>
</dbReference>
<evidence type="ECO:0000256" key="3">
    <source>
        <dbReference type="ARBA" id="ARBA00023004"/>
    </source>
</evidence>
<keyword evidence="3" id="KW-0408">Iron</keyword>
<dbReference type="FunFam" id="3.40.30.10:FF:000092">
    <property type="entry name" value="Monothiol glutaredoxin"/>
    <property type="match status" value="1"/>
</dbReference>